<dbReference type="OrthoDB" id="4954032at2"/>
<proteinExistence type="predicted"/>
<keyword evidence="3" id="KW-1185">Reference proteome</keyword>
<dbReference type="InterPro" id="IPR010093">
    <property type="entry name" value="SinI_DNA-bd"/>
</dbReference>
<dbReference type="RefSeq" id="WP_129889735.1">
    <property type="nucleotide sequence ID" value="NZ_CP035758.1"/>
</dbReference>
<dbReference type="AlphaFoldDB" id="A0A4P6JTS3"/>
<evidence type="ECO:0000313" key="2">
    <source>
        <dbReference type="EMBL" id="QBD78682.1"/>
    </source>
</evidence>
<dbReference type="KEGG" id="kbs:EPA93_22910"/>
<protein>
    <submittedName>
        <fullName evidence="2">DNA-binding protein</fullName>
    </submittedName>
</protein>
<dbReference type="InterPro" id="IPR041657">
    <property type="entry name" value="HTH_17"/>
</dbReference>
<accession>A0A4P6JTS3</accession>
<name>A0A4P6JTS3_KTERU</name>
<evidence type="ECO:0000313" key="3">
    <source>
        <dbReference type="Proteomes" id="UP000290365"/>
    </source>
</evidence>
<dbReference type="Pfam" id="PF12728">
    <property type="entry name" value="HTH_17"/>
    <property type="match status" value="1"/>
</dbReference>
<feature type="domain" description="Helix-turn-helix" evidence="1">
    <location>
        <begin position="13"/>
        <end position="56"/>
    </location>
</feature>
<sequence length="180" mass="20876">MTDKDVSDLSKFVSVKQAAEMLGISVKRLYKYVEDGRLLAFKPGGRDYLIPKEAVENLELKAAGRPREKTPRWNIYRSGSQLRVLAIDVQIRPGQQGRLEEKLQEIRRTERHIFTGSIARYILEDSTTSDLLSIWLIWKDSELPEPAQQERELAAFRAELDDVLDWQTARYQHKKGLLYT</sequence>
<dbReference type="SUPFAM" id="SSF46955">
    <property type="entry name" value="Putative DNA-binding domain"/>
    <property type="match status" value="1"/>
</dbReference>
<organism evidence="2 3">
    <name type="scientific">Ktedonosporobacter rubrisoli</name>
    <dbReference type="NCBI Taxonomy" id="2509675"/>
    <lineage>
        <taxon>Bacteria</taxon>
        <taxon>Bacillati</taxon>
        <taxon>Chloroflexota</taxon>
        <taxon>Ktedonobacteria</taxon>
        <taxon>Ktedonobacterales</taxon>
        <taxon>Ktedonosporobacteraceae</taxon>
        <taxon>Ktedonosporobacter</taxon>
    </lineage>
</organism>
<dbReference type="InterPro" id="IPR009061">
    <property type="entry name" value="DNA-bd_dom_put_sf"/>
</dbReference>
<dbReference type="GO" id="GO:0003677">
    <property type="term" value="F:DNA binding"/>
    <property type="evidence" value="ECO:0007669"/>
    <property type="project" value="UniProtKB-KW"/>
</dbReference>
<evidence type="ECO:0000259" key="1">
    <source>
        <dbReference type="Pfam" id="PF12728"/>
    </source>
</evidence>
<keyword evidence="2" id="KW-0238">DNA-binding</keyword>
<reference evidence="2 3" key="1">
    <citation type="submission" date="2019-01" db="EMBL/GenBank/DDBJ databases">
        <title>Ktedonosporobacter rubrisoli SCAWS-G2.</title>
        <authorList>
            <person name="Huang Y."/>
            <person name="Yan B."/>
        </authorList>
    </citation>
    <scope>NUCLEOTIDE SEQUENCE [LARGE SCALE GENOMIC DNA]</scope>
    <source>
        <strain evidence="2 3">SCAWS-G2</strain>
    </source>
</reference>
<dbReference type="EMBL" id="CP035758">
    <property type="protein sequence ID" value="QBD78682.1"/>
    <property type="molecule type" value="Genomic_DNA"/>
</dbReference>
<dbReference type="Proteomes" id="UP000290365">
    <property type="component" value="Chromosome"/>
</dbReference>
<gene>
    <name evidence="2" type="ORF">EPA93_22910</name>
</gene>
<dbReference type="NCBIfam" id="TIGR01764">
    <property type="entry name" value="excise"/>
    <property type="match status" value="1"/>
</dbReference>